<dbReference type="PROSITE" id="PS50056">
    <property type="entry name" value="TYR_PHOSPHATASE_2"/>
    <property type="match status" value="1"/>
</dbReference>
<evidence type="ECO:0008006" key="8">
    <source>
        <dbReference type="Google" id="ProtNLM"/>
    </source>
</evidence>
<dbReference type="AlphaFoldDB" id="A0AAV8ZQ96"/>
<organism evidence="6 7">
    <name type="scientific">Rhamnusium bicolor</name>
    <dbReference type="NCBI Taxonomy" id="1586634"/>
    <lineage>
        <taxon>Eukaryota</taxon>
        <taxon>Metazoa</taxon>
        <taxon>Ecdysozoa</taxon>
        <taxon>Arthropoda</taxon>
        <taxon>Hexapoda</taxon>
        <taxon>Insecta</taxon>
        <taxon>Pterygota</taxon>
        <taxon>Neoptera</taxon>
        <taxon>Endopterygota</taxon>
        <taxon>Coleoptera</taxon>
        <taxon>Polyphaga</taxon>
        <taxon>Cucujiformia</taxon>
        <taxon>Chrysomeloidea</taxon>
        <taxon>Cerambycidae</taxon>
        <taxon>Lepturinae</taxon>
        <taxon>Rhagiini</taxon>
        <taxon>Rhamnusium</taxon>
    </lineage>
</organism>
<dbReference type="InterPro" id="IPR000387">
    <property type="entry name" value="Tyr_Pase_dom"/>
</dbReference>
<evidence type="ECO:0000259" key="5">
    <source>
        <dbReference type="PROSITE" id="PS50056"/>
    </source>
</evidence>
<feature type="domain" description="Tyrosine specific protein phosphatases" evidence="5">
    <location>
        <begin position="1"/>
        <end position="59"/>
    </location>
</feature>
<dbReference type="GO" id="GO:0004725">
    <property type="term" value="F:protein tyrosine phosphatase activity"/>
    <property type="evidence" value="ECO:0007669"/>
    <property type="project" value="InterPro"/>
</dbReference>
<accession>A0AAV8ZQ96</accession>
<dbReference type="GO" id="GO:0016020">
    <property type="term" value="C:membrane"/>
    <property type="evidence" value="ECO:0007669"/>
    <property type="project" value="UniProtKB-SubCell"/>
</dbReference>
<dbReference type="SMART" id="SM00404">
    <property type="entry name" value="PTPc_motif"/>
    <property type="match status" value="1"/>
</dbReference>
<keyword evidence="7" id="KW-1185">Reference proteome</keyword>
<evidence type="ECO:0000259" key="4">
    <source>
        <dbReference type="PROSITE" id="PS50055"/>
    </source>
</evidence>
<keyword evidence="3" id="KW-0325">Glycoprotein</keyword>
<dbReference type="PROSITE" id="PS50055">
    <property type="entry name" value="TYR_PHOSPHATASE_PTP"/>
    <property type="match status" value="1"/>
</dbReference>
<gene>
    <name evidence="6" type="ORF">NQ314_003031</name>
</gene>
<dbReference type="Proteomes" id="UP001162156">
    <property type="component" value="Unassembled WGS sequence"/>
</dbReference>
<dbReference type="SUPFAM" id="SSF52799">
    <property type="entry name" value="(Phosphotyrosine protein) phosphatases II"/>
    <property type="match status" value="1"/>
</dbReference>
<reference evidence="6" key="1">
    <citation type="journal article" date="2023" name="Insect Mol. Biol.">
        <title>Genome sequencing provides insights into the evolution of gene families encoding plant cell wall-degrading enzymes in longhorned beetles.</title>
        <authorList>
            <person name="Shin N.R."/>
            <person name="Okamura Y."/>
            <person name="Kirsch R."/>
            <person name="Pauchet Y."/>
        </authorList>
    </citation>
    <scope>NUCLEOTIDE SEQUENCE</scope>
    <source>
        <strain evidence="6">RBIC_L_NR</strain>
    </source>
</reference>
<protein>
    <recommendedName>
        <fullName evidence="8">Tyrosine-protein phosphatase domain-containing protein</fullName>
    </recommendedName>
</protein>
<name>A0AAV8ZQ96_9CUCU</name>
<proteinExistence type="predicted"/>
<evidence type="ECO:0000256" key="3">
    <source>
        <dbReference type="ARBA" id="ARBA00023180"/>
    </source>
</evidence>
<keyword evidence="2" id="KW-1133">Transmembrane helix</keyword>
<dbReference type="PANTHER" id="PTHR46957:SF3">
    <property type="entry name" value="CYTOKINE RECEPTOR"/>
    <property type="match status" value="1"/>
</dbReference>
<dbReference type="EMBL" id="JANEYF010000885">
    <property type="protein sequence ID" value="KAJ8967201.1"/>
    <property type="molecule type" value="Genomic_DNA"/>
</dbReference>
<evidence type="ECO:0000256" key="1">
    <source>
        <dbReference type="ARBA" id="ARBA00022692"/>
    </source>
</evidence>
<dbReference type="InterPro" id="IPR000242">
    <property type="entry name" value="PTP_cat"/>
</dbReference>
<dbReference type="InterPro" id="IPR003595">
    <property type="entry name" value="Tyr_Pase_cat"/>
</dbReference>
<dbReference type="InterPro" id="IPR050713">
    <property type="entry name" value="RTP_Phos/Ushers"/>
</dbReference>
<evidence type="ECO:0000313" key="6">
    <source>
        <dbReference type="EMBL" id="KAJ8967201.1"/>
    </source>
</evidence>
<feature type="domain" description="Tyrosine-protein phosphatase" evidence="4">
    <location>
        <begin position="1"/>
        <end position="68"/>
    </location>
</feature>
<keyword evidence="1" id="KW-0812">Transmembrane</keyword>
<evidence type="ECO:0000313" key="7">
    <source>
        <dbReference type="Proteomes" id="UP001162156"/>
    </source>
</evidence>
<dbReference type="GO" id="GO:0048666">
    <property type="term" value="P:neuron development"/>
    <property type="evidence" value="ECO:0007669"/>
    <property type="project" value="UniProtKB-ARBA"/>
</dbReference>
<evidence type="ECO:0000256" key="2">
    <source>
        <dbReference type="ARBA" id="ARBA00022989"/>
    </source>
</evidence>
<keyword evidence="2" id="KW-0472">Membrane</keyword>
<dbReference type="GO" id="GO:0009653">
    <property type="term" value="P:anatomical structure morphogenesis"/>
    <property type="evidence" value="ECO:0007669"/>
    <property type="project" value="UniProtKB-ARBA"/>
</dbReference>
<dbReference type="Pfam" id="PF00102">
    <property type="entry name" value="Y_phosphatase"/>
    <property type="match status" value="1"/>
</dbReference>
<dbReference type="PRINTS" id="PR00700">
    <property type="entry name" value="PRTYPHPHTASE"/>
</dbReference>
<sequence length="117" mass="13485">MDLIIVFFFSAGVGRSGTFICLDRILQQILVCDYVDIFGIVYAMRKERVWMVQTEQQYICIHQCLLAVLEGKELSGSPREIHENQGFEGKFVQHFQNSFAFLLLAISMFLKVSEIVQ</sequence>
<dbReference type="InterPro" id="IPR029021">
    <property type="entry name" value="Prot-tyrosine_phosphatase-like"/>
</dbReference>
<dbReference type="Gene3D" id="3.90.190.10">
    <property type="entry name" value="Protein tyrosine phosphatase superfamily"/>
    <property type="match status" value="1"/>
</dbReference>
<dbReference type="PANTHER" id="PTHR46957">
    <property type="entry name" value="CYTOKINE RECEPTOR"/>
    <property type="match status" value="1"/>
</dbReference>
<comment type="caution">
    <text evidence="6">The sequence shown here is derived from an EMBL/GenBank/DDBJ whole genome shotgun (WGS) entry which is preliminary data.</text>
</comment>